<reference evidence="3 4" key="1">
    <citation type="journal article" date="2018" name="Evol. Lett.">
        <title>Horizontal gene cluster transfer increased hallucinogenic mushroom diversity.</title>
        <authorList>
            <person name="Reynolds H.T."/>
            <person name="Vijayakumar V."/>
            <person name="Gluck-Thaler E."/>
            <person name="Korotkin H.B."/>
            <person name="Matheny P.B."/>
            <person name="Slot J.C."/>
        </authorList>
    </citation>
    <scope>NUCLEOTIDE SEQUENCE [LARGE SCALE GENOMIC DNA]</scope>
    <source>
        <strain evidence="3 4">2629</strain>
    </source>
</reference>
<accession>A0A409VC24</accession>
<keyword evidence="4" id="KW-1185">Reference proteome</keyword>
<dbReference type="GO" id="GO:0030681">
    <property type="term" value="C:multimeric ribonuclease P complex"/>
    <property type="evidence" value="ECO:0007669"/>
    <property type="project" value="TreeGrafter"/>
</dbReference>
<dbReference type="OrthoDB" id="24745at2759"/>
<dbReference type="SUPFAM" id="SSF160350">
    <property type="entry name" value="Rnp2-like"/>
    <property type="match status" value="1"/>
</dbReference>
<sequence>MARFKNRWILVEFIPINKSTTQGNPGGGTAELGKPSNSGSLTLDGKKIWNSLRQSVASNFGDTGWGKVGLSLTVKYFSPMTNLCIIRVARDQHNIAWAALTLLSSIDGMAYIPNVIHVSGTIKHAQLAAIAHNRIVVARYRALSKMPVQTLVQNDGLETYLETSEKEINAMQD</sequence>
<dbReference type="PANTHER" id="PTHR15441:SF2">
    <property type="entry name" value="RIBONUCLEASE P_MRP PROTEIN SUBUNIT POP5"/>
    <property type="match status" value="1"/>
</dbReference>
<dbReference type="Gene3D" id="3.30.70.3250">
    <property type="entry name" value="Ribonuclease P, Pop5 subunit"/>
    <property type="match status" value="1"/>
</dbReference>
<dbReference type="STRING" id="181874.A0A409VC24"/>
<dbReference type="Pfam" id="PF01900">
    <property type="entry name" value="RNase_P_Rpp14"/>
    <property type="match status" value="1"/>
</dbReference>
<evidence type="ECO:0000256" key="1">
    <source>
        <dbReference type="ARBA" id="ARBA00010800"/>
    </source>
</evidence>
<dbReference type="PANTHER" id="PTHR15441">
    <property type="entry name" value="RIBONUCLEASE P PROTEIN SUBUNIT P14"/>
    <property type="match status" value="1"/>
</dbReference>
<dbReference type="InParanoid" id="A0A409VC24"/>
<evidence type="ECO:0000313" key="3">
    <source>
        <dbReference type="EMBL" id="PPQ63559.1"/>
    </source>
</evidence>
<dbReference type="FunCoup" id="A0A409VC24">
    <property type="interactions" value="121"/>
</dbReference>
<evidence type="ECO:0000313" key="4">
    <source>
        <dbReference type="Proteomes" id="UP000284842"/>
    </source>
</evidence>
<dbReference type="EMBL" id="NHTK01006118">
    <property type="protein sequence ID" value="PPQ63559.1"/>
    <property type="molecule type" value="Genomic_DNA"/>
</dbReference>
<dbReference type="GO" id="GO:0000172">
    <property type="term" value="C:ribonuclease MRP complex"/>
    <property type="evidence" value="ECO:0007669"/>
    <property type="project" value="TreeGrafter"/>
</dbReference>
<name>A0A409VC24_9AGAR</name>
<organism evidence="3 4">
    <name type="scientific">Panaeolus cyanescens</name>
    <dbReference type="NCBI Taxonomy" id="181874"/>
    <lineage>
        <taxon>Eukaryota</taxon>
        <taxon>Fungi</taxon>
        <taxon>Dikarya</taxon>
        <taxon>Basidiomycota</taxon>
        <taxon>Agaricomycotina</taxon>
        <taxon>Agaricomycetes</taxon>
        <taxon>Agaricomycetidae</taxon>
        <taxon>Agaricales</taxon>
        <taxon>Agaricineae</taxon>
        <taxon>Galeropsidaceae</taxon>
        <taxon>Panaeolus</taxon>
    </lineage>
</organism>
<dbReference type="Proteomes" id="UP000284842">
    <property type="component" value="Unassembled WGS sequence"/>
</dbReference>
<dbReference type="InterPro" id="IPR002759">
    <property type="entry name" value="Pop5/Rpp14/Rnp2-like"/>
</dbReference>
<proteinExistence type="inferred from homology"/>
<gene>
    <name evidence="3" type="ORF">CVT24_004856</name>
</gene>
<protein>
    <submittedName>
        <fullName evidence="3">Uncharacterized protein</fullName>
    </submittedName>
</protein>
<dbReference type="InterPro" id="IPR038085">
    <property type="entry name" value="Rnp2-like_sf"/>
</dbReference>
<dbReference type="GO" id="GO:0033204">
    <property type="term" value="F:ribonuclease P RNA binding"/>
    <property type="evidence" value="ECO:0007669"/>
    <property type="project" value="TreeGrafter"/>
</dbReference>
<comment type="caution">
    <text evidence="3">The sequence shown here is derived from an EMBL/GenBank/DDBJ whole genome shotgun (WGS) entry which is preliminary data.</text>
</comment>
<comment type="similarity">
    <text evidence="1">Belongs to the eukaryotic/archaeal RNase P protein component 2 family.</text>
</comment>
<keyword evidence="2" id="KW-0819">tRNA processing</keyword>
<dbReference type="GO" id="GO:0005730">
    <property type="term" value="C:nucleolus"/>
    <property type="evidence" value="ECO:0007669"/>
    <property type="project" value="TreeGrafter"/>
</dbReference>
<dbReference type="GO" id="GO:0001682">
    <property type="term" value="P:tRNA 5'-leader removal"/>
    <property type="evidence" value="ECO:0007669"/>
    <property type="project" value="InterPro"/>
</dbReference>
<dbReference type="AlphaFoldDB" id="A0A409VC24"/>
<evidence type="ECO:0000256" key="2">
    <source>
        <dbReference type="ARBA" id="ARBA00022694"/>
    </source>
</evidence>